<gene>
    <name evidence="1" type="ORF">AB0E89_31580</name>
</gene>
<name>A0ABV2ZR34_9ACTN</name>
<protein>
    <recommendedName>
        <fullName evidence="3">DDE superfamily endonuclease</fullName>
    </recommendedName>
</protein>
<sequence>MTKNQPAEGPQDVVYQVRLPLSKRTIDLVAGLIRRRRNQLGTRWRKLTPGAQAVVLLAVLRHDQRLADMAGGNHVSASTVRRWVLEVLTPLSARAPRLDPALKKIARSGGVVFLLDGAYGHSAGRCAHEWAARRVMFSDTIWPAIGPSGTPLDARE</sequence>
<organism evidence="1 2">
    <name type="scientific">Streptomyces sp. 900129855</name>
    <dbReference type="NCBI Taxonomy" id="3155129"/>
    <lineage>
        <taxon>Bacteria</taxon>
        <taxon>Bacillati</taxon>
        <taxon>Actinomycetota</taxon>
        <taxon>Actinomycetes</taxon>
        <taxon>Kitasatosporales</taxon>
        <taxon>Streptomycetaceae</taxon>
        <taxon>Streptomyces</taxon>
    </lineage>
</organism>
<dbReference type="RefSeq" id="WP_361706529.1">
    <property type="nucleotide sequence ID" value="NZ_JBEZVE010000018.1"/>
</dbReference>
<evidence type="ECO:0000313" key="2">
    <source>
        <dbReference type="Proteomes" id="UP001550739"/>
    </source>
</evidence>
<dbReference type="Proteomes" id="UP001550739">
    <property type="component" value="Unassembled WGS sequence"/>
</dbReference>
<dbReference type="EMBL" id="JBEZVE010000018">
    <property type="protein sequence ID" value="MEU3785029.1"/>
    <property type="molecule type" value="Genomic_DNA"/>
</dbReference>
<proteinExistence type="predicted"/>
<comment type="caution">
    <text evidence="1">The sequence shown here is derived from an EMBL/GenBank/DDBJ whole genome shotgun (WGS) entry which is preliminary data.</text>
</comment>
<evidence type="ECO:0008006" key="3">
    <source>
        <dbReference type="Google" id="ProtNLM"/>
    </source>
</evidence>
<evidence type="ECO:0000313" key="1">
    <source>
        <dbReference type="EMBL" id="MEU3785029.1"/>
    </source>
</evidence>
<accession>A0ABV2ZR34</accession>
<reference evidence="1 2" key="1">
    <citation type="submission" date="2024-06" db="EMBL/GenBank/DDBJ databases">
        <title>The Natural Products Discovery Center: Release of the First 8490 Sequenced Strains for Exploring Actinobacteria Biosynthetic Diversity.</title>
        <authorList>
            <person name="Kalkreuter E."/>
            <person name="Kautsar S.A."/>
            <person name="Yang D."/>
            <person name="Bader C.D."/>
            <person name="Teijaro C.N."/>
            <person name="Fluegel L."/>
            <person name="Davis C.M."/>
            <person name="Simpson J.R."/>
            <person name="Lauterbach L."/>
            <person name="Steele A.D."/>
            <person name="Gui C."/>
            <person name="Meng S."/>
            <person name="Li G."/>
            <person name="Viehrig K."/>
            <person name="Ye F."/>
            <person name="Su P."/>
            <person name="Kiefer A.F."/>
            <person name="Nichols A."/>
            <person name="Cepeda A.J."/>
            <person name="Yan W."/>
            <person name="Fan B."/>
            <person name="Jiang Y."/>
            <person name="Adhikari A."/>
            <person name="Zheng C.-J."/>
            <person name="Schuster L."/>
            <person name="Cowan T.M."/>
            <person name="Smanski M.J."/>
            <person name="Chevrette M.G."/>
            <person name="De Carvalho L.P.S."/>
            <person name="Shen B."/>
        </authorList>
    </citation>
    <scope>NUCLEOTIDE SEQUENCE [LARGE SCALE GENOMIC DNA]</scope>
    <source>
        <strain evidence="1 2">NPDC033843</strain>
    </source>
</reference>
<keyword evidence="2" id="KW-1185">Reference proteome</keyword>